<keyword evidence="1" id="KW-1133">Transmembrane helix</keyword>
<name>A0A812SN50_9DINO</name>
<dbReference type="AlphaFoldDB" id="A0A812SN50"/>
<feature type="transmembrane region" description="Helical" evidence="1">
    <location>
        <begin position="142"/>
        <end position="163"/>
    </location>
</feature>
<dbReference type="Proteomes" id="UP000604046">
    <property type="component" value="Unassembled WGS sequence"/>
</dbReference>
<sequence length="196" mass="21691">MRLLLVALVGGACSQEVKKPIVTTDLIHGTGELLYDMYTAAYHRFLAHHVDKHSKSVREALEPMMPQDPVGDLCQKVGVEKQEIFRRVDSAAELASNARETAQVHGSKVHLVLSQVTHAVIDGFERLLPAHKGIISRTPGDLLLFCLWVVTVLYITLQIALVAFRISWRVFLFGLKLMCCCGCLAPIRLSACVGAW</sequence>
<dbReference type="EMBL" id="CAJNDS010002461">
    <property type="protein sequence ID" value="CAE7486407.1"/>
    <property type="molecule type" value="Genomic_DNA"/>
</dbReference>
<keyword evidence="3" id="KW-1185">Reference proteome</keyword>
<gene>
    <name evidence="2" type="ORF">SNAT2548_LOCUS27288</name>
</gene>
<comment type="caution">
    <text evidence="2">The sequence shown here is derived from an EMBL/GenBank/DDBJ whole genome shotgun (WGS) entry which is preliminary data.</text>
</comment>
<evidence type="ECO:0000256" key="1">
    <source>
        <dbReference type="SAM" id="Phobius"/>
    </source>
</evidence>
<dbReference type="OrthoDB" id="428182at2759"/>
<keyword evidence="1" id="KW-0472">Membrane</keyword>
<organism evidence="2 3">
    <name type="scientific">Symbiodinium natans</name>
    <dbReference type="NCBI Taxonomy" id="878477"/>
    <lineage>
        <taxon>Eukaryota</taxon>
        <taxon>Sar</taxon>
        <taxon>Alveolata</taxon>
        <taxon>Dinophyceae</taxon>
        <taxon>Suessiales</taxon>
        <taxon>Symbiodiniaceae</taxon>
        <taxon>Symbiodinium</taxon>
    </lineage>
</organism>
<accession>A0A812SN50</accession>
<evidence type="ECO:0000313" key="2">
    <source>
        <dbReference type="EMBL" id="CAE7486407.1"/>
    </source>
</evidence>
<reference evidence="2" key="1">
    <citation type="submission" date="2021-02" db="EMBL/GenBank/DDBJ databases">
        <authorList>
            <person name="Dougan E. K."/>
            <person name="Rhodes N."/>
            <person name="Thang M."/>
            <person name="Chan C."/>
        </authorList>
    </citation>
    <scope>NUCLEOTIDE SEQUENCE</scope>
</reference>
<evidence type="ECO:0000313" key="3">
    <source>
        <dbReference type="Proteomes" id="UP000604046"/>
    </source>
</evidence>
<proteinExistence type="predicted"/>
<protein>
    <submittedName>
        <fullName evidence="2">Uncharacterized protein</fullName>
    </submittedName>
</protein>
<keyword evidence="1" id="KW-0812">Transmembrane</keyword>